<dbReference type="GO" id="GO:0003980">
    <property type="term" value="F:UDP-glucose:glycoprotein glucosyltransferase activity"/>
    <property type="evidence" value="ECO:0007669"/>
    <property type="project" value="InterPro"/>
</dbReference>
<feature type="domain" description="UGGT thioredoxin-like" evidence="8">
    <location>
        <begin position="297"/>
        <end position="416"/>
    </location>
</feature>
<feature type="domain" description="Glucosyltransferase 24 catalytic" evidence="10">
    <location>
        <begin position="1145"/>
        <end position="1413"/>
    </location>
</feature>
<dbReference type="OMA" id="ENTPHLV"/>
<dbReference type="GO" id="GO:0005788">
    <property type="term" value="C:endoplasmic reticulum lumen"/>
    <property type="evidence" value="ECO:0007669"/>
    <property type="project" value="UniProtKB-SubCell"/>
</dbReference>
<name>A0A0L0DQA5_THETB</name>
<comment type="subcellular location">
    <subcellularLocation>
        <location evidence="2">Endoplasmic reticulum lumen</location>
    </subcellularLocation>
</comment>
<dbReference type="InterPro" id="IPR029044">
    <property type="entry name" value="Nucleotide-diphossugar_trans"/>
</dbReference>
<dbReference type="InterPro" id="IPR009448">
    <property type="entry name" value="UDP-g_GGtrans"/>
</dbReference>
<dbReference type="PANTHER" id="PTHR11226">
    <property type="entry name" value="UDP-GLUCOSE GLYCOPROTEIN:GLUCOSYLTRANSFERASE"/>
    <property type="match status" value="1"/>
</dbReference>
<proteinExistence type="predicted"/>
<dbReference type="Gene3D" id="3.90.550.10">
    <property type="entry name" value="Spore Coat Polysaccharide Biosynthesis Protein SpsA, Chain A"/>
    <property type="match status" value="1"/>
</dbReference>
<feature type="compositionally biased region" description="Acidic residues" evidence="6">
    <location>
        <begin position="246"/>
        <end position="259"/>
    </location>
</feature>
<feature type="domain" description="UGGT thioredoxin-like" evidence="9">
    <location>
        <begin position="435"/>
        <end position="668"/>
    </location>
</feature>
<dbReference type="Proteomes" id="UP000054408">
    <property type="component" value="Unassembled WGS sequence"/>
</dbReference>
<feature type="signal peptide" evidence="7">
    <location>
        <begin position="1"/>
        <end position="20"/>
    </location>
</feature>
<dbReference type="GO" id="GO:0018279">
    <property type="term" value="P:protein N-linked glycosylation via asparagine"/>
    <property type="evidence" value="ECO:0007669"/>
    <property type="project" value="TreeGrafter"/>
</dbReference>
<evidence type="ECO:0000256" key="3">
    <source>
        <dbReference type="ARBA" id="ARBA00022729"/>
    </source>
</evidence>
<reference evidence="11 12" key="1">
    <citation type="submission" date="2010-05" db="EMBL/GenBank/DDBJ databases">
        <title>The Genome Sequence of Thecamonas trahens ATCC 50062.</title>
        <authorList>
            <consortium name="The Broad Institute Genome Sequencing Platform"/>
            <person name="Russ C."/>
            <person name="Cuomo C."/>
            <person name="Shea T."/>
            <person name="Young S.K."/>
            <person name="Zeng Q."/>
            <person name="Koehrsen M."/>
            <person name="Haas B."/>
            <person name="Borodovsky M."/>
            <person name="Guigo R."/>
            <person name="Alvarado L."/>
            <person name="Berlin A."/>
            <person name="Bochicchio J."/>
            <person name="Borenstein D."/>
            <person name="Chapman S."/>
            <person name="Chen Z."/>
            <person name="Freedman E."/>
            <person name="Gellesch M."/>
            <person name="Goldberg J."/>
            <person name="Griggs A."/>
            <person name="Gujja S."/>
            <person name="Heilman E."/>
            <person name="Heiman D."/>
            <person name="Hepburn T."/>
            <person name="Howarth C."/>
            <person name="Jen D."/>
            <person name="Larson L."/>
            <person name="Mehta T."/>
            <person name="Park D."/>
            <person name="Pearson M."/>
            <person name="Roberts A."/>
            <person name="Saif S."/>
            <person name="Shenoy N."/>
            <person name="Sisk P."/>
            <person name="Stolte C."/>
            <person name="Sykes S."/>
            <person name="Thomson T."/>
            <person name="Walk T."/>
            <person name="White J."/>
            <person name="Yandava C."/>
            <person name="Burger G."/>
            <person name="Gray M.W."/>
            <person name="Holland P.W.H."/>
            <person name="King N."/>
            <person name="Lang F.B.F."/>
            <person name="Roger A.J."/>
            <person name="Ruiz-Trillo I."/>
            <person name="Lander E."/>
            <person name="Nusbaum C."/>
        </authorList>
    </citation>
    <scope>NUCLEOTIDE SEQUENCE [LARGE SCALE GENOMIC DNA]</scope>
    <source>
        <strain evidence="11 12">ATCC 50062</strain>
    </source>
</reference>
<evidence type="ECO:0000313" key="11">
    <source>
        <dbReference type="EMBL" id="KNC54206.1"/>
    </source>
</evidence>
<keyword evidence="11" id="KW-0808">Transferase</keyword>
<dbReference type="GO" id="GO:0036503">
    <property type="term" value="P:ERAD pathway"/>
    <property type="evidence" value="ECO:0007669"/>
    <property type="project" value="TreeGrafter"/>
</dbReference>
<evidence type="ECO:0000259" key="8">
    <source>
        <dbReference type="Pfam" id="PF18401"/>
    </source>
</evidence>
<dbReference type="InterPro" id="IPR040692">
    <property type="entry name" value="UGGT_TRXL_3"/>
</dbReference>
<feature type="region of interest" description="Disordered" evidence="6">
    <location>
        <begin position="244"/>
        <end position="265"/>
    </location>
</feature>
<keyword evidence="3 7" id="KW-0732">Signal</keyword>
<dbReference type="EMBL" id="GL349487">
    <property type="protein sequence ID" value="KNC54206.1"/>
    <property type="molecule type" value="Genomic_DNA"/>
</dbReference>
<evidence type="ECO:0000256" key="7">
    <source>
        <dbReference type="SAM" id="SignalP"/>
    </source>
</evidence>
<dbReference type="Pfam" id="PF18404">
    <property type="entry name" value="Glyco_transf_24"/>
    <property type="match status" value="1"/>
</dbReference>
<dbReference type="Pfam" id="PF06427">
    <property type="entry name" value="UDP-g_GGTase"/>
    <property type="match status" value="1"/>
</dbReference>
<evidence type="ECO:0000256" key="1">
    <source>
        <dbReference type="ARBA" id="ARBA00001913"/>
    </source>
</evidence>
<dbReference type="RefSeq" id="XP_013753846.1">
    <property type="nucleotide sequence ID" value="XM_013898392.1"/>
</dbReference>
<organism evidence="11 12">
    <name type="scientific">Thecamonas trahens ATCC 50062</name>
    <dbReference type="NCBI Taxonomy" id="461836"/>
    <lineage>
        <taxon>Eukaryota</taxon>
        <taxon>Apusozoa</taxon>
        <taxon>Apusomonadida</taxon>
        <taxon>Apusomonadidae</taxon>
        <taxon>Thecamonas</taxon>
    </lineage>
</organism>
<keyword evidence="5" id="KW-0325">Glycoprotein</keyword>
<dbReference type="eggNOG" id="KOG1879">
    <property type="taxonomic scope" value="Eukaryota"/>
</dbReference>
<dbReference type="Pfam" id="PF18401">
    <property type="entry name" value="Thioredoxin_13"/>
    <property type="match status" value="1"/>
</dbReference>
<dbReference type="Pfam" id="PF18402">
    <property type="entry name" value="Thioredoxin_14"/>
    <property type="match status" value="1"/>
</dbReference>
<evidence type="ECO:0000313" key="12">
    <source>
        <dbReference type="Proteomes" id="UP000054408"/>
    </source>
</evidence>
<dbReference type="GO" id="GO:0051082">
    <property type="term" value="F:unfolded protein binding"/>
    <property type="evidence" value="ECO:0007669"/>
    <property type="project" value="TreeGrafter"/>
</dbReference>
<evidence type="ECO:0000256" key="6">
    <source>
        <dbReference type="SAM" id="MobiDB-lite"/>
    </source>
</evidence>
<dbReference type="STRING" id="461836.A0A0L0DQA5"/>
<feature type="region of interest" description="Disordered" evidence="6">
    <location>
        <begin position="1414"/>
        <end position="1435"/>
    </location>
</feature>
<keyword evidence="12" id="KW-1185">Reference proteome</keyword>
<evidence type="ECO:0000259" key="10">
    <source>
        <dbReference type="Pfam" id="PF18404"/>
    </source>
</evidence>
<protein>
    <submittedName>
        <fullName evidence="11">UDP-glucose:glycoprotein glucosyltransferase 1</fullName>
    </submittedName>
</protein>
<dbReference type="GeneID" id="25568332"/>
<dbReference type="SUPFAM" id="SSF53448">
    <property type="entry name" value="Nucleotide-diphospho-sugar transferases"/>
    <property type="match status" value="1"/>
</dbReference>
<feature type="chain" id="PRO_5005537745" evidence="7">
    <location>
        <begin position="21"/>
        <end position="1435"/>
    </location>
</feature>
<keyword evidence="4" id="KW-0256">Endoplasmic reticulum</keyword>
<dbReference type="OrthoDB" id="27683at2759"/>
<dbReference type="InterPro" id="IPR040694">
    <property type="entry name" value="UGGT_TRXL_2"/>
</dbReference>
<evidence type="ECO:0000256" key="5">
    <source>
        <dbReference type="ARBA" id="ARBA00023180"/>
    </source>
</evidence>
<evidence type="ECO:0000256" key="4">
    <source>
        <dbReference type="ARBA" id="ARBA00022824"/>
    </source>
</evidence>
<gene>
    <name evidence="11" type="ORF">AMSG_09996</name>
</gene>
<sequence>MRYLLAVVAACLLAAVVVEAQVRVAMRPRWAPTSVLQEASEFARTWGEPGLAFVDAVANHCPKCAHVVTDVQVVEALSASEAYGLAGRADLLRMALNVGAHAPAVEAARQVAALLADEACSSVSDGLILVAGEKVFCSEAAIDTGLADGSLVAAAGAGGLEELPMIRDALAAELLAVAAGTAPKAIMFGVLGTRTVSRVWLELRLALGDELAFGHGVASGGQEPSRLAGYGVELAIKSTEYKVVDDSSDEENDEGETVDADAPLPSLPGLDVTKLVERMPDEEAALRAAGVAFGNAAEIKPLKKWQLRDLGFKAAQAVVDASDPLAELARISQNLPSLASWLARKKNSAAGLHREVRETAAVAGAGSTALVVNGRVVDVSSTSIFQLYTLVGEELVLADKLRSLGLAPEHVAAVASAASPNQGASGDSVRVAVTEVKHIAYLNNLARDEQYASWPASIAVITQPTYGFHRVRRNVVTLLYVMDPSSPASLGVVFQLMQFHSGDAPLRFGLVLRPGPSDLSSRLVRGLLHVRGEGGSALMWQVLGGVAMRARGGVPLEEHFDAALSAVANWDGPITLADILASEAGDELADELAELAAYHASINIPANTFVINSRVVPNEGALQSVVASALRDELTRLAALVVAGKVNDKVNVFKYVNTEPDVLSSYSRLAVPSADAPLRVVALDPSKVGLAIGAWHGAEAAPVSILVVARDDGSAQCVVDKLAAYAVSELAHSGKFRYARLGVEAWASAAGDGDDAELVVVVNGRVIAMAASTACDELALGDLELMVKLEMESRVGLLLEGEAELASAGLRGRNKADVLMYASSLVFASARAADEARPVGAIRSLERAAGGVVVGPEAGATIRAIAVVNPLSEAAQELAPVLALLRESVGARVVVRLNPDPALSELPLKRFYRAALAPALVFDGQGARQQAQAVFSGLPTQFLLTLGVSTPDAWLVQPVAAKHDLDNLQLGALRRGDEVAAEFELSELLVEGRAYQVAPVGPPTGLELVLGTPREAVVEDTLVMANLGYFQLKAQPGVWQLQLKPERPSSEMYSMLNTTDYGLLKERSKAEFDELVDEARLADGTGRVVAVTSFDGASVTMLVAKKPGYEEKSLLAAHAEVADSGLSSVWSSLTGSRGGSKSDVINVFSVASGHLYERFLAVMMRSVMSSTQSKVKFWILRQFLSPSFKEALPKLAADLGFDYQLIAYQWPRWLLGQSEKQRLIWGYKILFLDVLFPLEVDRLVFVDADQTVRADLLELHTMDLEGKPYGFTPMCESNPDTQGFMFWKQGYWSSHMKGKPYVISALFVVDLTRFRAMSAGDTLRATYQSLARDPNSLSNLDQDLPNYLAPGQLPMHYLPQEWLYCEAWCEDGTGKLLDAAKSIDLCNSPLTKEPKLDMAGRVVAEWHDFDDANRALLRSPPSPSPGDSDVRHDEL</sequence>
<comment type="cofactor">
    <cofactor evidence="1">
        <name>Ca(2+)</name>
        <dbReference type="ChEBI" id="CHEBI:29108"/>
    </cofactor>
</comment>
<accession>A0A0L0DQA5</accession>
<evidence type="ECO:0000256" key="2">
    <source>
        <dbReference type="ARBA" id="ARBA00004319"/>
    </source>
</evidence>
<dbReference type="PANTHER" id="PTHR11226:SF0">
    <property type="entry name" value="UDP-GLUCOSE:GLYCOPROTEIN GLUCOSYLTRANSFERASE"/>
    <property type="match status" value="1"/>
</dbReference>
<dbReference type="InterPro" id="IPR040497">
    <property type="entry name" value="Glyco_transf_24"/>
</dbReference>
<evidence type="ECO:0000259" key="9">
    <source>
        <dbReference type="Pfam" id="PF18402"/>
    </source>
</evidence>